<dbReference type="Gene3D" id="3.40.710.10">
    <property type="entry name" value="DD-peptidase/beta-lactamase superfamily"/>
    <property type="match status" value="1"/>
</dbReference>
<proteinExistence type="predicted"/>
<dbReference type="Pfam" id="PF00144">
    <property type="entry name" value="Beta-lactamase"/>
    <property type="match status" value="1"/>
</dbReference>
<sequence>MRPRTRTALATALALGVAVSPLAAAPVMADARGVHAVERPGGHGVDEADRGPDREALAAAIKGLPDKDTTAALVRVGGNGSWRGSAGVRDLRTHRPAIEHGRFRAGSTTKVVTSAAVLQLAAEGRIDLDGTVQRYLPGLLSDAFEPITVRQLLTYTSGLQPGATLGPENAEGYENRFKTLTPEDVVAASVAKGPYRGEGEGPGKKQRYGNIGYTVLGMLIEKVTHDSYENQVAKRVLRPAGMRHTSFPGGPDPRLHGPHNRGYQKLADGRLVDATEWNMSDRWAAGDMISTTADLEKFLFALFKGRIVPKPLLKSEMFTVPDIKGATMSAGLERVDLGNGKSAWAKSGARPGYNTAIAATEDLSRTLVYSVNATDAKAPTMNPVAERIVRAVFLPEAGGTAQAGGGPGAGGPAQAGHLPHAGAASGNR</sequence>
<feature type="region of interest" description="Disordered" evidence="1">
    <location>
        <begin position="400"/>
        <end position="428"/>
    </location>
</feature>
<evidence type="ECO:0000313" key="5">
    <source>
        <dbReference type="Proteomes" id="UP001214441"/>
    </source>
</evidence>
<dbReference type="RefSeq" id="WP_274044983.1">
    <property type="nucleotide sequence ID" value="NZ_JANCPR020000059.1"/>
</dbReference>
<evidence type="ECO:0000256" key="2">
    <source>
        <dbReference type="SAM" id="SignalP"/>
    </source>
</evidence>
<dbReference type="InterPro" id="IPR001466">
    <property type="entry name" value="Beta-lactam-related"/>
</dbReference>
<dbReference type="InterPro" id="IPR012338">
    <property type="entry name" value="Beta-lactam/transpept-like"/>
</dbReference>
<dbReference type="EMBL" id="JANCPR020000059">
    <property type="protein sequence ID" value="MDJ1137514.1"/>
    <property type="molecule type" value="Genomic_DNA"/>
</dbReference>
<organism evidence="4 5">
    <name type="scientific">Streptomyces iconiensis</name>
    <dbReference type="NCBI Taxonomy" id="1384038"/>
    <lineage>
        <taxon>Bacteria</taxon>
        <taxon>Bacillati</taxon>
        <taxon>Actinomycetota</taxon>
        <taxon>Actinomycetes</taxon>
        <taxon>Kitasatosporales</taxon>
        <taxon>Streptomycetaceae</taxon>
        <taxon>Streptomyces</taxon>
    </lineage>
</organism>
<keyword evidence="2" id="KW-0732">Signal</keyword>
<feature type="compositionally biased region" description="Low complexity" evidence="1">
    <location>
        <begin position="414"/>
        <end position="428"/>
    </location>
</feature>
<keyword evidence="5" id="KW-1185">Reference proteome</keyword>
<dbReference type="PANTHER" id="PTHR46825:SF7">
    <property type="entry name" value="D-ALANYL-D-ALANINE CARBOXYPEPTIDASE"/>
    <property type="match status" value="1"/>
</dbReference>
<dbReference type="GO" id="GO:0016787">
    <property type="term" value="F:hydrolase activity"/>
    <property type="evidence" value="ECO:0007669"/>
    <property type="project" value="UniProtKB-KW"/>
</dbReference>
<evidence type="ECO:0000259" key="3">
    <source>
        <dbReference type="Pfam" id="PF00144"/>
    </source>
</evidence>
<evidence type="ECO:0000256" key="1">
    <source>
        <dbReference type="SAM" id="MobiDB-lite"/>
    </source>
</evidence>
<feature type="compositionally biased region" description="Gly residues" evidence="1">
    <location>
        <begin position="401"/>
        <end position="413"/>
    </location>
</feature>
<accession>A0ABT7A942</accession>
<dbReference type="SUPFAM" id="SSF56601">
    <property type="entry name" value="beta-lactamase/transpeptidase-like"/>
    <property type="match status" value="1"/>
</dbReference>
<dbReference type="EC" id="3.1.1.103" evidence="4"/>
<gene>
    <name evidence="4" type="ORF">NMN56_037295</name>
</gene>
<feature type="domain" description="Beta-lactamase-related" evidence="3">
    <location>
        <begin position="59"/>
        <end position="379"/>
    </location>
</feature>
<dbReference type="PANTHER" id="PTHR46825">
    <property type="entry name" value="D-ALANYL-D-ALANINE-CARBOXYPEPTIDASE/ENDOPEPTIDASE AMPH"/>
    <property type="match status" value="1"/>
</dbReference>
<dbReference type="Proteomes" id="UP001214441">
    <property type="component" value="Unassembled WGS sequence"/>
</dbReference>
<name>A0ABT7A942_9ACTN</name>
<feature type="signal peptide" evidence="2">
    <location>
        <begin position="1"/>
        <end position="24"/>
    </location>
</feature>
<keyword evidence="4" id="KW-0378">Hydrolase</keyword>
<reference evidence="4 5" key="1">
    <citation type="submission" date="2023-05" db="EMBL/GenBank/DDBJ databases">
        <title>Streptantibioticus silvisoli sp. nov., acidotolerant actinomycetes 1 from pine litter.</title>
        <authorList>
            <person name="Swiecimska M."/>
            <person name="Golinska P."/>
            <person name="Sangal V."/>
            <person name="Wachnowicz B."/>
            <person name="Goodfellow M."/>
        </authorList>
    </citation>
    <scope>NUCLEOTIDE SEQUENCE [LARGE SCALE GENOMIC DNA]</scope>
    <source>
        <strain evidence="4 5">DSM 42109</strain>
    </source>
</reference>
<feature type="chain" id="PRO_5045289758" evidence="2">
    <location>
        <begin position="25"/>
        <end position="428"/>
    </location>
</feature>
<dbReference type="InterPro" id="IPR050491">
    <property type="entry name" value="AmpC-like"/>
</dbReference>
<comment type="caution">
    <text evidence="4">The sequence shown here is derived from an EMBL/GenBank/DDBJ whole genome shotgun (WGS) entry which is preliminary data.</text>
</comment>
<protein>
    <submittedName>
        <fullName evidence="4">Serine hydrolase domain-containing protein</fullName>
        <ecNumber evidence="4">3.1.1.103</ecNumber>
    </submittedName>
</protein>
<evidence type="ECO:0000313" key="4">
    <source>
        <dbReference type="EMBL" id="MDJ1137514.1"/>
    </source>
</evidence>